<evidence type="ECO:0000313" key="2">
    <source>
        <dbReference type="EMBL" id="RYU94022.1"/>
    </source>
</evidence>
<reference evidence="2 3" key="1">
    <citation type="submission" date="2019-02" db="EMBL/GenBank/DDBJ databases">
        <title>Bacterial novel species Emticicia sp. 17J42-9 isolated from soil.</title>
        <authorList>
            <person name="Jung H.-Y."/>
        </authorList>
    </citation>
    <scope>NUCLEOTIDE SEQUENCE [LARGE SCALE GENOMIC DNA]</scope>
    <source>
        <strain evidence="2 3">17J42-9</strain>
    </source>
</reference>
<dbReference type="PANTHER" id="PTHR30373:SF8">
    <property type="entry name" value="BLL7265 PROTEIN"/>
    <property type="match status" value="1"/>
</dbReference>
<dbReference type="Gene3D" id="3.10.310.50">
    <property type="match status" value="1"/>
</dbReference>
<dbReference type="InterPro" id="IPR007621">
    <property type="entry name" value="TPM_dom"/>
</dbReference>
<dbReference type="PANTHER" id="PTHR30373">
    <property type="entry name" value="UPF0603 PROTEIN YGCG"/>
    <property type="match status" value="1"/>
</dbReference>
<feature type="domain" description="TPM" evidence="1">
    <location>
        <begin position="2"/>
        <end position="117"/>
    </location>
</feature>
<sequence length="144" mass="16529">MFLTETAKERIVKAIKDAELNTSGEVKVHIEETCPTEDPMERAKQVFHYLLLDRTAQRNGVLFYLAHGNHKFAILGDEGIDKVVPVNFWEGIRDSMRQYFLQEDFAGGLQMGIREAGNQLKKFFPYHQDDINEISDDISTEPIP</sequence>
<evidence type="ECO:0000259" key="1">
    <source>
        <dbReference type="Pfam" id="PF04536"/>
    </source>
</evidence>
<dbReference type="OrthoDB" id="9786161at2"/>
<organism evidence="2 3">
    <name type="scientific">Emticicia agri</name>
    <dbReference type="NCBI Taxonomy" id="2492393"/>
    <lineage>
        <taxon>Bacteria</taxon>
        <taxon>Pseudomonadati</taxon>
        <taxon>Bacteroidota</taxon>
        <taxon>Cytophagia</taxon>
        <taxon>Cytophagales</taxon>
        <taxon>Leadbetterellaceae</taxon>
        <taxon>Emticicia</taxon>
    </lineage>
</organism>
<accession>A0A4Q5LWE4</accession>
<name>A0A4Q5LWE4_9BACT</name>
<proteinExistence type="predicted"/>
<keyword evidence="3" id="KW-1185">Reference proteome</keyword>
<gene>
    <name evidence="2" type="ORF">EWM59_19285</name>
</gene>
<dbReference type="Proteomes" id="UP000293162">
    <property type="component" value="Unassembled WGS sequence"/>
</dbReference>
<dbReference type="RefSeq" id="WP_130022893.1">
    <property type="nucleotide sequence ID" value="NZ_SEWF01000033.1"/>
</dbReference>
<dbReference type="AlphaFoldDB" id="A0A4Q5LWE4"/>
<dbReference type="EMBL" id="SEWF01000033">
    <property type="protein sequence ID" value="RYU94022.1"/>
    <property type="molecule type" value="Genomic_DNA"/>
</dbReference>
<dbReference type="Pfam" id="PF04536">
    <property type="entry name" value="TPM_phosphatase"/>
    <property type="match status" value="1"/>
</dbReference>
<evidence type="ECO:0000313" key="3">
    <source>
        <dbReference type="Proteomes" id="UP000293162"/>
    </source>
</evidence>
<comment type="caution">
    <text evidence="2">The sequence shown here is derived from an EMBL/GenBank/DDBJ whole genome shotgun (WGS) entry which is preliminary data.</text>
</comment>
<protein>
    <submittedName>
        <fullName evidence="2">TPM domain-containing protein</fullName>
    </submittedName>
</protein>